<gene>
    <name evidence="1" type="primary">Necator_chrIV.g14912</name>
    <name evidence="1" type="ORF">RB195_001617</name>
</gene>
<protein>
    <submittedName>
        <fullName evidence="1">Uncharacterized protein</fullName>
    </submittedName>
</protein>
<accession>A0ABR1DF56</accession>
<organism evidence="1 2">
    <name type="scientific">Necator americanus</name>
    <name type="common">Human hookworm</name>
    <dbReference type="NCBI Taxonomy" id="51031"/>
    <lineage>
        <taxon>Eukaryota</taxon>
        <taxon>Metazoa</taxon>
        <taxon>Ecdysozoa</taxon>
        <taxon>Nematoda</taxon>
        <taxon>Chromadorea</taxon>
        <taxon>Rhabditida</taxon>
        <taxon>Rhabditina</taxon>
        <taxon>Rhabditomorpha</taxon>
        <taxon>Strongyloidea</taxon>
        <taxon>Ancylostomatidae</taxon>
        <taxon>Bunostominae</taxon>
        <taxon>Necator</taxon>
    </lineage>
</organism>
<evidence type="ECO:0000313" key="2">
    <source>
        <dbReference type="Proteomes" id="UP001303046"/>
    </source>
</evidence>
<proteinExistence type="predicted"/>
<reference evidence="1 2" key="1">
    <citation type="submission" date="2023-08" db="EMBL/GenBank/DDBJ databases">
        <title>A Necator americanus chromosomal reference genome.</title>
        <authorList>
            <person name="Ilik V."/>
            <person name="Petrzelkova K.J."/>
            <person name="Pardy F."/>
            <person name="Fuh T."/>
            <person name="Niatou-Singa F.S."/>
            <person name="Gouil Q."/>
            <person name="Baker L."/>
            <person name="Ritchie M.E."/>
            <person name="Jex A.R."/>
            <person name="Gazzola D."/>
            <person name="Li H."/>
            <person name="Toshio Fujiwara R."/>
            <person name="Zhan B."/>
            <person name="Aroian R.V."/>
            <person name="Pafco B."/>
            <person name="Schwarz E.M."/>
        </authorList>
    </citation>
    <scope>NUCLEOTIDE SEQUENCE [LARGE SCALE GENOMIC DNA]</scope>
    <source>
        <strain evidence="1 2">Aroian</strain>
        <tissue evidence="1">Whole animal</tissue>
    </source>
</reference>
<dbReference type="EMBL" id="JAVFWL010000004">
    <property type="protein sequence ID" value="KAK6749121.1"/>
    <property type="molecule type" value="Genomic_DNA"/>
</dbReference>
<keyword evidence="2" id="KW-1185">Reference proteome</keyword>
<dbReference type="Proteomes" id="UP001303046">
    <property type="component" value="Unassembled WGS sequence"/>
</dbReference>
<evidence type="ECO:0000313" key="1">
    <source>
        <dbReference type="EMBL" id="KAK6749121.1"/>
    </source>
</evidence>
<sequence length="69" mass="7752">MDQLRAQLDTAQGPLQRHSSLENILDDNGEGTERVEEMLGLARPAKTGHLRPVQKLQLCRRTMPKCLGE</sequence>
<name>A0ABR1DF56_NECAM</name>
<comment type="caution">
    <text evidence="1">The sequence shown here is derived from an EMBL/GenBank/DDBJ whole genome shotgun (WGS) entry which is preliminary data.</text>
</comment>